<organism evidence="2 3">
    <name type="scientific">Hibiscus sabdariffa</name>
    <name type="common">roselle</name>
    <dbReference type="NCBI Taxonomy" id="183260"/>
    <lineage>
        <taxon>Eukaryota</taxon>
        <taxon>Viridiplantae</taxon>
        <taxon>Streptophyta</taxon>
        <taxon>Embryophyta</taxon>
        <taxon>Tracheophyta</taxon>
        <taxon>Spermatophyta</taxon>
        <taxon>Magnoliopsida</taxon>
        <taxon>eudicotyledons</taxon>
        <taxon>Gunneridae</taxon>
        <taxon>Pentapetalae</taxon>
        <taxon>rosids</taxon>
        <taxon>malvids</taxon>
        <taxon>Malvales</taxon>
        <taxon>Malvaceae</taxon>
        <taxon>Malvoideae</taxon>
        <taxon>Hibiscus</taxon>
    </lineage>
</organism>
<gene>
    <name evidence="2" type="ORF">V6N11_043195</name>
</gene>
<reference evidence="2 3" key="1">
    <citation type="journal article" date="2024" name="G3 (Bethesda)">
        <title>Genome assembly of Hibiscus sabdariffa L. provides insights into metabolisms of medicinal natural products.</title>
        <authorList>
            <person name="Kim T."/>
        </authorList>
    </citation>
    <scope>NUCLEOTIDE SEQUENCE [LARGE SCALE GENOMIC DNA]</scope>
    <source>
        <strain evidence="2">TK-2024</strain>
        <tissue evidence="2">Old leaves</tissue>
    </source>
</reference>
<name>A0ABR2QYN1_9ROSI</name>
<feature type="compositionally biased region" description="Polar residues" evidence="1">
    <location>
        <begin position="57"/>
        <end position="74"/>
    </location>
</feature>
<evidence type="ECO:0000313" key="2">
    <source>
        <dbReference type="EMBL" id="KAK9005775.1"/>
    </source>
</evidence>
<comment type="caution">
    <text evidence="2">The sequence shown here is derived from an EMBL/GenBank/DDBJ whole genome shotgun (WGS) entry which is preliminary data.</text>
</comment>
<dbReference type="Proteomes" id="UP001396334">
    <property type="component" value="Unassembled WGS sequence"/>
</dbReference>
<feature type="region of interest" description="Disordered" evidence="1">
    <location>
        <begin position="55"/>
        <end position="74"/>
    </location>
</feature>
<keyword evidence="3" id="KW-1185">Reference proteome</keyword>
<sequence length="118" mass="13370">MMYKLLCHHQHKVHNRKYELLSDGSGSFDHSKYYMAPIIEGAEQEGVLLEEGHLSPTLDSHVSPTADSHLGSTSNHDIGSTEFDGHSMDRDIPRQLDDVVRSEHMDSVVQLMCARLRR</sequence>
<accession>A0ABR2QYN1</accession>
<proteinExistence type="predicted"/>
<evidence type="ECO:0000256" key="1">
    <source>
        <dbReference type="SAM" id="MobiDB-lite"/>
    </source>
</evidence>
<evidence type="ECO:0000313" key="3">
    <source>
        <dbReference type="Proteomes" id="UP001396334"/>
    </source>
</evidence>
<dbReference type="EMBL" id="JBBPBN010000030">
    <property type="protein sequence ID" value="KAK9005775.1"/>
    <property type="molecule type" value="Genomic_DNA"/>
</dbReference>
<protein>
    <submittedName>
        <fullName evidence="2">Uncharacterized protein</fullName>
    </submittedName>
</protein>